<keyword evidence="1" id="KW-1133">Transmembrane helix</keyword>
<dbReference type="EMBL" id="PDUD01000020">
    <property type="protein sequence ID" value="PHN05866.1"/>
    <property type="molecule type" value="Genomic_DNA"/>
</dbReference>
<keyword evidence="1" id="KW-0472">Membrane</keyword>
<dbReference type="AlphaFoldDB" id="A0A2D0NBV9"/>
<dbReference type="RefSeq" id="WP_099150956.1">
    <property type="nucleotide sequence ID" value="NZ_PDUD01000020.1"/>
</dbReference>
<proteinExistence type="predicted"/>
<dbReference type="Proteomes" id="UP000223913">
    <property type="component" value="Unassembled WGS sequence"/>
</dbReference>
<dbReference type="OrthoDB" id="1490889at2"/>
<evidence type="ECO:0008006" key="4">
    <source>
        <dbReference type="Google" id="ProtNLM"/>
    </source>
</evidence>
<evidence type="ECO:0000313" key="2">
    <source>
        <dbReference type="EMBL" id="PHN05866.1"/>
    </source>
</evidence>
<comment type="caution">
    <text evidence="2">The sequence shown here is derived from an EMBL/GenBank/DDBJ whole genome shotgun (WGS) entry which is preliminary data.</text>
</comment>
<keyword evidence="1" id="KW-0812">Transmembrane</keyword>
<feature type="transmembrane region" description="Helical" evidence="1">
    <location>
        <begin position="59"/>
        <end position="77"/>
    </location>
</feature>
<evidence type="ECO:0000256" key="1">
    <source>
        <dbReference type="SAM" id="Phobius"/>
    </source>
</evidence>
<feature type="transmembrane region" description="Helical" evidence="1">
    <location>
        <begin position="21"/>
        <end position="47"/>
    </location>
</feature>
<organism evidence="2 3">
    <name type="scientific">Flavilitoribacter nigricans (strain ATCC 23147 / DSM 23189 / NBRC 102662 / NCIMB 1420 / SS-2)</name>
    <name type="common">Lewinella nigricans</name>
    <dbReference type="NCBI Taxonomy" id="1122177"/>
    <lineage>
        <taxon>Bacteria</taxon>
        <taxon>Pseudomonadati</taxon>
        <taxon>Bacteroidota</taxon>
        <taxon>Saprospiria</taxon>
        <taxon>Saprospirales</taxon>
        <taxon>Lewinellaceae</taxon>
        <taxon>Flavilitoribacter</taxon>
    </lineage>
</organism>
<protein>
    <recommendedName>
        <fullName evidence="4">DUF4407 domain-containing protein</fullName>
    </recommendedName>
</protein>
<accession>A0A2D0NBV9</accession>
<gene>
    <name evidence="2" type="ORF">CRP01_15480</name>
</gene>
<name>A0A2D0NBV9_FLAN2</name>
<feature type="transmembrane region" description="Helical" evidence="1">
    <location>
        <begin position="289"/>
        <end position="311"/>
    </location>
</feature>
<feature type="transmembrane region" description="Helical" evidence="1">
    <location>
        <begin position="112"/>
        <end position="135"/>
    </location>
</feature>
<evidence type="ECO:0000313" key="3">
    <source>
        <dbReference type="Proteomes" id="UP000223913"/>
    </source>
</evidence>
<sequence>MKITKTTPENKDFFNEHGSSLGAYGLIGFIGQFLSGASLAYAVYALILAEILKQGMPVATLPLLLFALLVALFIELANRILARRAIKPFVVKGLFKEDPQLAGRHKILNKSYLVGLVAIAALSYFLSAVGSSYYAEDSTEIPDLIKVDSLKEIYADQMRKLETGFSQDSLTLSGPYELRLRATRDRFQSDSLALRKEREKYRTCANAGKQWCKNKMTEYLALIDRARSAMNDSLAVISSLKGNAMMAAVKDRNEKTRTLEKEKAATLFQAEQKNSDRLKEISDDSSFKGIVFIILTIAGQTVFYLMIYLSLQVEAGSDINYEIEPNEFWNLPTVMDEFKVMISWRMERGLRRLIRWLFGEPGEHETDIPYRGLFENTSTFKAASAPRSMPKSTPTASVTFIAQLEHLNLTQCKQRLKMYKKRLGSVTQRKIKLEKAGKTVPKKTLAAIDNNTNWVEAYTARIQELESAIAHKKSKAK</sequence>
<keyword evidence="3" id="KW-1185">Reference proteome</keyword>
<reference evidence="2 3" key="1">
    <citation type="submission" date="2017-10" db="EMBL/GenBank/DDBJ databases">
        <title>The draft genome sequence of Lewinella nigricans NBRC 102662.</title>
        <authorList>
            <person name="Wang K."/>
        </authorList>
    </citation>
    <scope>NUCLEOTIDE SEQUENCE [LARGE SCALE GENOMIC DNA]</scope>
    <source>
        <strain evidence="2 3">NBRC 102662</strain>
    </source>
</reference>